<accession>A0A4Y9YEA4</accession>
<feature type="region of interest" description="Disordered" evidence="1">
    <location>
        <begin position="122"/>
        <end position="142"/>
    </location>
</feature>
<comment type="caution">
    <text evidence="2">The sequence shown here is derived from an EMBL/GenBank/DDBJ whole genome shotgun (WGS) entry which is preliminary data.</text>
</comment>
<proteinExistence type="predicted"/>
<dbReference type="AlphaFoldDB" id="A0A4Y9YEA4"/>
<name>A0A4Y9YEA4_9AGAM</name>
<dbReference type="EMBL" id="SEOQ01000568">
    <property type="protein sequence ID" value="TFY60340.1"/>
    <property type="molecule type" value="Genomic_DNA"/>
</dbReference>
<dbReference type="Proteomes" id="UP000298327">
    <property type="component" value="Unassembled WGS sequence"/>
</dbReference>
<gene>
    <name evidence="2" type="ORF">EVG20_g7451</name>
</gene>
<protein>
    <submittedName>
        <fullName evidence="2">Uncharacterized protein</fullName>
    </submittedName>
</protein>
<evidence type="ECO:0000256" key="1">
    <source>
        <dbReference type="SAM" id="MobiDB-lite"/>
    </source>
</evidence>
<reference evidence="2 3" key="1">
    <citation type="submission" date="2019-02" db="EMBL/GenBank/DDBJ databases">
        <title>Genome sequencing of the rare red list fungi Dentipellis fragilis.</title>
        <authorList>
            <person name="Buettner E."/>
            <person name="Kellner H."/>
        </authorList>
    </citation>
    <scope>NUCLEOTIDE SEQUENCE [LARGE SCALE GENOMIC DNA]</scope>
    <source>
        <strain evidence="2 3">DSM 105465</strain>
    </source>
</reference>
<keyword evidence="3" id="KW-1185">Reference proteome</keyword>
<evidence type="ECO:0000313" key="2">
    <source>
        <dbReference type="EMBL" id="TFY60340.1"/>
    </source>
</evidence>
<organism evidence="2 3">
    <name type="scientific">Dentipellis fragilis</name>
    <dbReference type="NCBI Taxonomy" id="205917"/>
    <lineage>
        <taxon>Eukaryota</taxon>
        <taxon>Fungi</taxon>
        <taxon>Dikarya</taxon>
        <taxon>Basidiomycota</taxon>
        <taxon>Agaricomycotina</taxon>
        <taxon>Agaricomycetes</taxon>
        <taxon>Russulales</taxon>
        <taxon>Hericiaceae</taxon>
        <taxon>Dentipellis</taxon>
    </lineage>
</organism>
<sequence length="239" mass="26805">MNTGLRCRHGPMHLSMAARPELQVQMMHTADVPDNSSDCTDAFKLGSDLVEACFSLTYRLAYLDGHMHWLGSHRHDNDAFHGCTIARNRLHNDLEARFIGEQDRFTLNLTKGPVARADRVHPVPRLPERQSAAAPSDAPGQLPRIQTLPVRAEVRAAQDRYRGHCHAEAVRAPACSRTTETQFGHGEGQGTYDSLRMQTQMQDHDDPYRNCSSTLLGPPTVLWLTQATSGWNTVWSQRQ</sequence>
<evidence type="ECO:0000313" key="3">
    <source>
        <dbReference type="Proteomes" id="UP000298327"/>
    </source>
</evidence>